<organism evidence="2 3">
    <name type="scientific">Xylaria arbuscula</name>
    <dbReference type="NCBI Taxonomy" id="114810"/>
    <lineage>
        <taxon>Eukaryota</taxon>
        <taxon>Fungi</taxon>
        <taxon>Dikarya</taxon>
        <taxon>Ascomycota</taxon>
        <taxon>Pezizomycotina</taxon>
        <taxon>Sordariomycetes</taxon>
        <taxon>Xylariomycetidae</taxon>
        <taxon>Xylariales</taxon>
        <taxon>Xylariaceae</taxon>
        <taxon>Xylaria</taxon>
    </lineage>
</organism>
<gene>
    <name evidence="2" type="ORF">NPX13_g7639</name>
</gene>
<comment type="caution">
    <text evidence="2">The sequence shown here is derived from an EMBL/GenBank/DDBJ whole genome shotgun (WGS) entry which is preliminary data.</text>
</comment>
<proteinExistence type="predicted"/>
<reference evidence="2" key="1">
    <citation type="submission" date="2022-07" db="EMBL/GenBank/DDBJ databases">
        <title>Genome Sequence of Xylaria arbuscula.</title>
        <authorList>
            <person name="Buettner E."/>
        </authorList>
    </citation>
    <scope>NUCLEOTIDE SEQUENCE</scope>
    <source>
        <strain evidence="2">VT107</strain>
    </source>
</reference>
<evidence type="ECO:0000313" key="2">
    <source>
        <dbReference type="EMBL" id="KAJ3565044.1"/>
    </source>
</evidence>
<evidence type="ECO:0000256" key="1">
    <source>
        <dbReference type="SAM" id="MobiDB-lite"/>
    </source>
</evidence>
<feature type="compositionally biased region" description="Gly residues" evidence="1">
    <location>
        <begin position="14"/>
        <end position="59"/>
    </location>
</feature>
<dbReference type="Proteomes" id="UP001148614">
    <property type="component" value="Unassembled WGS sequence"/>
</dbReference>
<accession>A0A9W8TK75</accession>
<evidence type="ECO:0000313" key="3">
    <source>
        <dbReference type="Proteomes" id="UP001148614"/>
    </source>
</evidence>
<sequence length="157" mass="15967">MYLPQGNSHSGSGSKKGGSGKKGSSGGKSGGSGGKGNSGGGSGSGGSGSGSGGGGGKKGGSSERDDWSAVSQMMPGEMVVVMDAHEGQLVLAGLRGDFRVKHFPSDVDVSFPYVPPRAAETASRRDDNMTKMFFKRHRRNLAMRASRQTRSDVSGPA</sequence>
<name>A0A9W8TK75_9PEZI</name>
<keyword evidence="3" id="KW-1185">Reference proteome</keyword>
<protein>
    <submittedName>
        <fullName evidence="2">Uncharacterized protein</fullName>
    </submittedName>
</protein>
<dbReference type="EMBL" id="JANPWZ010001537">
    <property type="protein sequence ID" value="KAJ3565044.1"/>
    <property type="molecule type" value="Genomic_DNA"/>
</dbReference>
<dbReference type="AlphaFoldDB" id="A0A9W8TK75"/>
<feature type="compositionally biased region" description="Low complexity" evidence="1">
    <location>
        <begin position="1"/>
        <end position="13"/>
    </location>
</feature>
<feature type="region of interest" description="Disordered" evidence="1">
    <location>
        <begin position="1"/>
        <end position="72"/>
    </location>
</feature>